<gene>
    <name evidence="4" type="primary">ccdc170</name>
</gene>
<reference evidence="4" key="1">
    <citation type="submission" date="2025-08" db="UniProtKB">
        <authorList>
            <consortium name="RefSeq"/>
        </authorList>
    </citation>
    <scope>IDENTIFICATION</scope>
</reference>
<evidence type="ECO:0000313" key="4">
    <source>
        <dbReference type="RefSeq" id="XP_028995218.1"/>
    </source>
</evidence>
<dbReference type="PANTHER" id="PTHR18863">
    <property type="entry name" value="TSEC-2-RELATED"/>
    <property type="match status" value="1"/>
</dbReference>
<protein>
    <submittedName>
        <fullName evidence="4">Coiled-coil domain-containing protein 170</fullName>
    </submittedName>
</protein>
<feature type="region of interest" description="Disordered" evidence="2">
    <location>
        <begin position="396"/>
        <end position="433"/>
    </location>
</feature>
<feature type="compositionally biased region" description="Basic and acidic residues" evidence="2">
    <location>
        <begin position="396"/>
        <end position="413"/>
    </location>
</feature>
<keyword evidence="3" id="KW-1185">Reference proteome</keyword>
<dbReference type="GeneID" id="114848661"/>
<evidence type="ECO:0000256" key="2">
    <source>
        <dbReference type="SAM" id="MobiDB-lite"/>
    </source>
</evidence>
<dbReference type="CTD" id="80129"/>
<dbReference type="RefSeq" id="XP_028995218.1">
    <property type="nucleotide sequence ID" value="XM_029139385.3"/>
</dbReference>
<dbReference type="KEGG" id="bspl:114848661"/>
<dbReference type="FunCoup" id="A0A6P7LN01">
    <property type="interactions" value="398"/>
</dbReference>
<organism evidence="3 4">
    <name type="scientific">Betta splendens</name>
    <name type="common">Siamese fighting fish</name>
    <dbReference type="NCBI Taxonomy" id="158456"/>
    <lineage>
        <taxon>Eukaryota</taxon>
        <taxon>Metazoa</taxon>
        <taxon>Chordata</taxon>
        <taxon>Craniata</taxon>
        <taxon>Vertebrata</taxon>
        <taxon>Euteleostomi</taxon>
        <taxon>Actinopterygii</taxon>
        <taxon>Neopterygii</taxon>
        <taxon>Teleostei</taxon>
        <taxon>Neoteleostei</taxon>
        <taxon>Acanthomorphata</taxon>
        <taxon>Anabantaria</taxon>
        <taxon>Anabantiformes</taxon>
        <taxon>Anabantoidei</taxon>
        <taxon>Osphronemidae</taxon>
        <taxon>Betta</taxon>
    </lineage>
</organism>
<feature type="compositionally biased region" description="Basic and acidic residues" evidence="2">
    <location>
        <begin position="421"/>
        <end position="431"/>
    </location>
</feature>
<evidence type="ECO:0000313" key="3">
    <source>
        <dbReference type="Proteomes" id="UP000515150"/>
    </source>
</evidence>
<evidence type="ECO:0000256" key="1">
    <source>
        <dbReference type="SAM" id="Coils"/>
    </source>
</evidence>
<feature type="coiled-coil region" evidence="1">
    <location>
        <begin position="25"/>
        <end position="143"/>
    </location>
</feature>
<dbReference type="InterPro" id="IPR039139">
    <property type="entry name" value="CCDC170-like"/>
</dbReference>
<sequence>MYTSPARSSIMEVLENSDEVESNEKERLKMRIAVLEESVKSCEVECKASRETVLRLVAELDQERRKAANSAAALDSLKVEMDGLVVGRRSVEMETHTLTERLEASRRVMDAARRESSCLEKQVKELERRLHASQEDTQAAEEKLRTFLKKVSGVLQVTSENVILPTERDILQKLDTTMTELETRLSHVSRELHERTELQHGALQRAQLAEQQVQDLRERLQGLETELLNADVHRDGLRHSKQQYEEFLEQLAEKMKVDSIAADIGFDMRLKLILSRAEQLVKQEGTALVENKSLTFSLQRKLKSHKEQLESKGLHIQFLRKKVSELEEERRSRSALSAEQEEGRLEARRLQRKLERLQNELKATKLSNTELKAQLSHTNELKLKVLEQSQAMQEQKKRADQLVEGRSKLEKKLSSVSSDLQSREMRSRDDQQQLSSLRQSLALLSERERELVDFRLVVSQMLGLDANALIHPNCEIIKLLETVLHAQHHHHHHLHHHGNLPWHCPTHQRPHLPQIQDLPVGSSLDVSALRSVCPEDALPI</sequence>
<proteinExistence type="predicted"/>
<accession>A0A6P7LN01</accession>
<keyword evidence="1" id="KW-0175">Coiled coil</keyword>
<dbReference type="OrthoDB" id="5832575at2759"/>
<dbReference type="InParanoid" id="A0A6P7LN01"/>
<feature type="coiled-coil region" evidence="1">
    <location>
        <begin position="171"/>
        <end position="233"/>
    </location>
</feature>
<name>A0A6P7LN01_BETSP</name>
<dbReference type="Proteomes" id="UP000515150">
    <property type="component" value="Chromosome 22"/>
</dbReference>
<dbReference type="AlphaFoldDB" id="A0A6P7LN01"/>
<dbReference type="PANTHER" id="PTHR18863:SF4">
    <property type="entry name" value="COILED-COIL DOMAIN-CONTAINING PROTEIN 170"/>
    <property type="match status" value="1"/>
</dbReference>